<organism evidence="7 8">
    <name type="scientific">Microthyrium microscopicum</name>
    <dbReference type="NCBI Taxonomy" id="703497"/>
    <lineage>
        <taxon>Eukaryota</taxon>
        <taxon>Fungi</taxon>
        <taxon>Dikarya</taxon>
        <taxon>Ascomycota</taxon>
        <taxon>Pezizomycotina</taxon>
        <taxon>Dothideomycetes</taxon>
        <taxon>Dothideomycetes incertae sedis</taxon>
        <taxon>Microthyriales</taxon>
        <taxon>Microthyriaceae</taxon>
        <taxon>Microthyrium</taxon>
    </lineage>
</organism>
<dbReference type="AlphaFoldDB" id="A0A6A6UMB5"/>
<dbReference type="InterPro" id="IPR057983">
    <property type="entry name" value="NAA35-like_N"/>
</dbReference>
<feature type="region of interest" description="Disordered" evidence="4">
    <location>
        <begin position="1"/>
        <end position="51"/>
    </location>
</feature>
<reference evidence="7" key="1">
    <citation type="journal article" date="2020" name="Stud. Mycol.">
        <title>101 Dothideomycetes genomes: a test case for predicting lifestyles and emergence of pathogens.</title>
        <authorList>
            <person name="Haridas S."/>
            <person name="Albert R."/>
            <person name="Binder M."/>
            <person name="Bloem J."/>
            <person name="Labutti K."/>
            <person name="Salamov A."/>
            <person name="Andreopoulos B."/>
            <person name="Baker S."/>
            <person name="Barry K."/>
            <person name="Bills G."/>
            <person name="Bluhm B."/>
            <person name="Cannon C."/>
            <person name="Castanera R."/>
            <person name="Culley D."/>
            <person name="Daum C."/>
            <person name="Ezra D."/>
            <person name="Gonzalez J."/>
            <person name="Henrissat B."/>
            <person name="Kuo A."/>
            <person name="Liang C."/>
            <person name="Lipzen A."/>
            <person name="Lutzoni F."/>
            <person name="Magnuson J."/>
            <person name="Mondo S."/>
            <person name="Nolan M."/>
            <person name="Ohm R."/>
            <person name="Pangilinan J."/>
            <person name="Park H.-J."/>
            <person name="Ramirez L."/>
            <person name="Alfaro M."/>
            <person name="Sun H."/>
            <person name="Tritt A."/>
            <person name="Yoshinaga Y."/>
            <person name="Zwiers L.-H."/>
            <person name="Turgeon B."/>
            <person name="Goodwin S."/>
            <person name="Spatafora J."/>
            <person name="Crous P."/>
            <person name="Grigoriev I."/>
        </authorList>
    </citation>
    <scope>NUCLEOTIDE SEQUENCE</scope>
    <source>
        <strain evidence="7">CBS 115976</strain>
    </source>
</reference>
<feature type="compositionally biased region" description="Polar residues" evidence="4">
    <location>
        <begin position="36"/>
        <end position="51"/>
    </location>
</feature>
<feature type="domain" description="NAA35-like N-terminal" evidence="5">
    <location>
        <begin position="88"/>
        <end position="260"/>
    </location>
</feature>
<name>A0A6A6UMB5_9PEZI</name>
<dbReference type="Proteomes" id="UP000799302">
    <property type="component" value="Unassembled WGS sequence"/>
</dbReference>
<evidence type="ECO:0000313" key="8">
    <source>
        <dbReference type="Proteomes" id="UP000799302"/>
    </source>
</evidence>
<dbReference type="InterPro" id="IPR057982">
    <property type="entry name" value="TPR_NAA35"/>
</dbReference>
<dbReference type="EMBL" id="MU004232">
    <property type="protein sequence ID" value="KAF2672054.1"/>
    <property type="molecule type" value="Genomic_DNA"/>
</dbReference>
<proteinExistence type="inferred from homology"/>
<gene>
    <name evidence="7" type="ORF">BT63DRAFT_422554</name>
</gene>
<feature type="domain" description="NAA35-like TPR repeats" evidence="6">
    <location>
        <begin position="479"/>
        <end position="683"/>
    </location>
</feature>
<evidence type="ECO:0000313" key="7">
    <source>
        <dbReference type="EMBL" id="KAF2672054.1"/>
    </source>
</evidence>
<dbReference type="Pfam" id="PF04112">
    <property type="entry name" value="Mak10"/>
    <property type="match status" value="1"/>
</dbReference>
<comment type="similarity">
    <text evidence="2">Belongs to the MAK10 family.</text>
</comment>
<evidence type="ECO:0000259" key="5">
    <source>
        <dbReference type="Pfam" id="PF04112"/>
    </source>
</evidence>
<evidence type="ECO:0000259" key="6">
    <source>
        <dbReference type="Pfam" id="PF25789"/>
    </source>
</evidence>
<dbReference type="PANTHER" id="PTHR21373">
    <property type="entry name" value="GLUCOSE REPRESSIBLE PROTEIN MAK10"/>
    <property type="match status" value="1"/>
</dbReference>
<evidence type="ECO:0000256" key="1">
    <source>
        <dbReference type="ARBA" id="ARBA00004496"/>
    </source>
</evidence>
<keyword evidence="3" id="KW-0963">Cytoplasm</keyword>
<evidence type="ECO:0000256" key="3">
    <source>
        <dbReference type="ARBA" id="ARBA00022490"/>
    </source>
</evidence>
<comment type="subcellular location">
    <subcellularLocation>
        <location evidence="1">Cytoplasm</location>
    </subcellularLocation>
</comment>
<accession>A0A6A6UMB5</accession>
<sequence>MSMEEDEDAPNTTPGYNSHEGRQIAPTMAPRPIQPRISNAMSDMNSGNSRNTPIRGAGHMAFDKYTVDITRQVATWSRGIPSGHLKTVPDFDLFESVSAIEIGDPKMDSGAPQNQNDLDTTYDTSTRLSNSEIIWILDMHLGCLMNWNRGFPLAQTLFTSVYVEKLLSPDPKHPTVPKTIDDIKSFFSHQEPTGGDADIKNLQHPLSFQTLTINLFVVMVIKCCGLAIDSIIESQVPIYEEEDISLHTLGRDLLPAIKLGHIEMFFRDFLSQAERWDITTQSVDSPKRSPLAGIVLRMQFLHKLLVAMERDISPSERISSLTSAQSKLADIKKLGSEISPVDGVFDPQLQRRLASTSPLRPLVLNSPSDALSHASDFIEGLRTADWTLRWGEWENPSLTFRRSCQQFAFNESKKLPLVRAYSFHSIWRSPNESFEFLMVQDILSTVRCWPARDLYHRAYGNFPQVMSYPHPDEPSSYRAVLDFCQRAVEMGGGYIDVLRAFCSNSCRLRRTLCRCVKAFEELEQCEAVEADNILSADNRYHDETASRPMTTWSRTLKLEIMQTIIEMGFHLDMYALSEMVYIYSYLAMVYNARIDLIRFQKQKLNENLSSFSIDGFGVKLDSQLRINTEELNVIEAMLRLHRVLHWLDIVPGLKFSENQNIKRWDLRMKPFWPVREPAPPTWQEVSGYCELDWPRIEKGHEVESDHPVLLFLGEIHRELETASIQYQAQLRHFHKSQYIEIEAEEKLLLAKHTTTMHIISQLETLITCLKTGEKFNLLWETQPTKSYDWYNVFHTPDIVKA</sequence>
<dbReference type="GO" id="GO:0031417">
    <property type="term" value="C:NatC complex"/>
    <property type="evidence" value="ECO:0007669"/>
    <property type="project" value="InterPro"/>
</dbReference>
<evidence type="ECO:0000256" key="2">
    <source>
        <dbReference type="ARBA" id="ARBA00006289"/>
    </source>
</evidence>
<keyword evidence="8" id="KW-1185">Reference proteome</keyword>
<dbReference type="Pfam" id="PF25789">
    <property type="entry name" value="TPR_NAA35"/>
    <property type="match status" value="1"/>
</dbReference>
<dbReference type="OrthoDB" id="269405at2759"/>
<dbReference type="InterPro" id="IPR007244">
    <property type="entry name" value="Naa35_N"/>
</dbReference>
<protein>
    <recommendedName>
        <fullName evidence="9">Mak10-domain-containing protein</fullName>
    </recommendedName>
</protein>
<evidence type="ECO:0008006" key="9">
    <source>
        <dbReference type="Google" id="ProtNLM"/>
    </source>
</evidence>
<dbReference type="PANTHER" id="PTHR21373:SF0">
    <property type="entry name" value="N-ALPHA-ACETYLTRANSFERASE 35, NATC AUXILIARY SUBUNIT"/>
    <property type="match status" value="1"/>
</dbReference>
<evidence type="ECO:0000256" key="4">
    <source>
        <dbReference type="SAM" id="MobiDB-lite"/>
    </source>
</evidence>